<gene>
    <name evidence="2" type="ORF">MMAD_02210</name>
</gene>
<dbReference type="SMART" id="SM01012">
    <property type="entry name" value="ANTAR"/>
    <property type="match status" value="1"/>
</dbReference>
<dbReference type="InterPro" id="IPR011006">
    <property type="entry name" value="CheY-like_superfamily"/>
</dbReference>
<dbReference type="KEGG" id="mmag:MMAD_02210"/>
<keyword evidence="3" id="KW-1185">Reference proteome</keyword>
<dbReference type="InterPro" id="IPR036388">
    <property type="entry name" value="WH-like_DNA-bd_sf"/>
</dbReference>
<sequence>MTNSGSTGGTRPTEQEQITERVNFITEQRSVIDQAKGMIMFLYGIRSDDAFEMLRQQSQQHNVKLVLLAGQIVEDLVGLSRSSTSLDRLDAHGLLVTAHERIAGVAARQLDGASSAE</sequence>
<dbReference type="Pfam" id="PF03861">
    <property type="entry name" value="ANTAR"/>
    <property type="match status" value="1"/>
</dbReference>
<evidence type="ECO:0000259" key="1">
    <source>
        <dbReference type="PROSITE" id="PS50921"/>
    </source>
</evidence>
<dbReference type="EMBL" id="AP022610">
    <property type="protein sequence ID" value="BBZ25926.1"/>
    <property type="molecule type" value="Genomic_DNA"/>
</dbReference>
<dbReference type="Gene3D" id="1.10.10.10">
    <property type="entry name" value="Winged helix-like DNA-binding domain superfamily/Winged helix DNA-binding domain"/>
    <property type="match status" value="1"/>
</dbReference>
<reference evidence="2 3" key="1">
    <citation type="journal article" date="2019" name="Emerg. Microbes Infect.">
        <title>Comprehensive subspecies identification of 175 nontuberculous mycobacteria species based on 7547 genomic profiles.</title>
        <authorList>
            <person name="Matsumoto Y."/>
            <person name="Kinjo T."/>
            <person name="Motooka D."/>
            <person name="Nabeya D."/>
            <person name="Jung N."/>
            <person name="Uechi K."/>
            <person name="Horii T."/>
            <person name="Iida T."/>
            <person name="Fujita J."/>
            <person name="Nakamura S."/>
        </authorList>
    </citation>
    <scope>NUCLEOTIDE SEQUENCE [LARGE SCALE GENOMIC DNA]</scope>
    <source>
        <strain evidence="2 3">JCM 13574</strain>
    </source>
</reference>
<evidence type="ECO:0000313" key="3">
    <source>
        <dbReference type="Proteomes" id="UP000466517"/>
    </source>
</evidence>
<evidence type="ECO:0000313" key="2">
    <source>
        <dbReference type="EMBL" id="BBZ25926.1"/>
    </source>
</evidence>
<dbReference type="RefSeq" id="WP_163731288.1">
    <property type="nucleotide sequence ID" value="NZ_AP022610.1"/>
</dbReference>
<feature type="domain" description="ANTAR" evidence="1">
    <location>
        <begin position="12"/>
        <end position="73"/>
    </location>
</feature>
<proteinExistence type="predicted"/>
<dbReference type="SUPFAM" id="SSF52172">
    <property type="entry name" value="CheY-like"/>
    <property type="match status" value="1"/>
</dbReference>
<dbReference type="Proteomes" id="UP000466517">
    <property type="component" value="Chromosome"/>
</dbReference>
<dbReference type="GO" id="GO:0003723">
    <property type="term" value="F:RNA binding"/>
    <property type="evidence" value="ECO:0007669"/>
    <property type="project" value="InterPro"/>
</dbReference>
<protein>
    <recommendedName>
        <fullName evidence="1">ANTAR domain-containing protein</fullName>
    </recommendedName>
</protein>
<dbReference type="InterPro" id="IPR005561">
    <property type="entry name" value="ANTAR"/>
</dbReference>
<name>A0A7I7X8B3_9MYCO</name>
<organism evidence="2 3">
    <name type="scientific">Mycolicibacterium madagascariense</name>
    <dbReference type="NCBI Taxonomy" id="212765"/>
    <lineage>
        <taxon>Bacteria</taxon>
        <taxon>Bacillati</taxon>
        <taxon>Actinomycetota</taxon>
        <taxon>Actinomycetes</taxon>
        <taxon>Mycobacteriales</taxon>
        <taxon>Mycobacteriaceae</taxon>
        <taxon>Mycolicibacterium</taxon>
    </lineage>
</organism>
<accession>A0A7I7X8B3</accession>
<dbReference type="AlphaFoldDB" id="A0A7I7X8B3"/>
<dbReference type="PROSITE" id="PS50921">
    <property type="entry name" value="ANTAR"/>
    <property type="match status" value="1"/>
</dbReference>